<name>A0AC61YCL7_9FLAO</name>
<protein>
    <submittedName>
        <fullName evidence="1">Uncharacterized protein</fullName>
    </submittedName>
</protein>
<evidence type="ECO:0000313" key="2">
    <source>
        <dbReference type="Proteomes" id="UP000356253"/>
    </source>
</evidence>
<evidence type="ECO:0000313" key="1">
    <source>
        <dbReference type="EMBL" id="VVV02252.1"/>
    </source>
</evidence>
<reference evidence="1" key="1">
    <citation type="submission" date="2019-09" db="EMBL/GenBank/DDBJ databases">
        <authorList>
            <person name="Rodrigo-Torres L."/>
            <person name="Arahal R. D."/>
            <person name="Lucena T."/>
        </authorList>
    </citation>
    <scope>NUCLEOTIDE SEQUENCE</scope>
    <source>
        <strain evidence="1">ISS653</strain>
    </source>
</reference>
<comment type="caution">
    <text evidence="1">The sequence shown here is derived from an EMBL/GenBank/DDBJ whole genome shotgun (WGS) entry which is preliminary data.</text>
</comment>
<proteinExistence type="predicted"/>
<dbReference type="Proteomes" id="UP000356253">
    <property type="component" value="Unassembled WGS sequence"/>
</dbReference>
<sequence length="150" mass="17659">MYNCFDIAKYFVELAQKENKGVDPMKLLKLTYIAQGYYLAFFNKSLFSNQIQAWKYGPVIPELYYVIKPFGYHNVNPVVLDLHAKNKLSEEDKKFLQALWNKYKNVSGISLSELTHEKNTPWDKVFKPNFNNINIDESIIKEYYKNKIAS</sequence>
<gene>
    <name evidence="1" type="ORF">FVB9532_03550</name>
</gene>
<accession>A0AC61YCL7</accession>
<organism evidence="1 2">
    <name type="scientific">Mesonia oceanica</name>
    <dbReference type="NCBI Taxonomy" id="2687242"/>
    <lineage>
        <taxon>Bacteria</taxon>
        <taxon>Pseudomonadati</taxon>
        <taxon>Bacteroidota</taxon>
        <taxon>Flavobacteriia</taxon>
        <taxon>Flavobacteriales</taxon>
        <taxon>Flavobacteriaceae</taxon>
        <taxon>Mesonia</taxon>
    </lineage>
</organism>
<dbReference type="EMBL" id="CABVMM010000016">
    <property type="protein sequence ID" value="VVV02252.1"/>
    <property type="molecule type" value="Genomic_DNA"/>
</dbReference>
<keyword evidence="2" id="KW-1185">Reference proteome</keyword>